<protein>
    <recommendedName>
        <fullName evidence="3">SHSP domain-containing protein</fullName>
    </recommendedName>
</protein>
<dbReference type="AlphaFoldDB" id="A0A1F6TI47"/>
<sequence>MEQLAERMLPLTWMRPLPLERLFWGTALPQVNILERETELVVQAAVPGFGKDDIEVTTTTDTITLHGRVQREKQEGEKGGEYYRREIQCEDFLRTIHLPCLVDDTKTKATFKDGMLELILPRLEAAKRHTVKIEQA</sequence>
<dbReference type="Pfam" id="PF00011">
    <property type="entry name" value="HSP20"/>
    <property type="match status" value="1"/>
</dbReference>
<dbReference type="PROSITE" id="PS01031">
    <property type="entry name" value="SHSP"/>
    <property type="match status" value="1"/>
</dbReference>
<evidence type="ECO:0000256" key="2">
    <source>
        <dbReference type="RuleBase" id="RU003616"/>
    </source>
</evidence>
<dbReference type="CDD" id="cd06464">
    <property type="entry name" value="ACD_sHsps-like"/>
    <property type="match status" value="1"/>
</dbReference>
<dbReference type="SUPFAM" id="SSF49764">
    <property type="entry name" value="HSP20-like chaperones"/>
    <property type="match status" value="1"/>
</dbReference>
<evidence type="ECO:0000259" key="3">
    <source>
        <dbReference type="PROSITE" id="PS01031"/>
    </source>
</evidence>
<dbReference type="InterPro" id="IPR008978">
    <property type="entry name" value="HSP20-like_chaperone"/>
</dbReference>
<reference evidence="4 5" key="1">
    <citation type="journal article" date="2016" name="Nat. Commun.">
        <title>Thousands of microbial genomes shed light on interconnected biogeochemical processes in an aquifer system.</title>
        <authorList>
            <person name="Anantharaman K."/>
            <person name="Brown C.T."/>
            <person name="Hug L.A."/>
            <person name="Sharon I."/>
            <person name="Castelle C.J."/>
            <person name="Probst A.J."/>
            <person name="Thomas B.C."/>
            <person name="Singh A."/>
            <person name="Wilkins M.J."/>
            <person name="Karaoz U."/>
            <person name="Brodie E.L."/>
            <person name="Williams K.H."/>
            <person name="Hubbard S.S."/>
            <person name="Banfield J.F."/>
        </authorList>
    </citation>
    <scope>NUCLEOTIDE SEQUENCE [LARGE SCALE GENOMIC DNA]</scope>
</reference>
<dbReference type="STRING" id="1817758.A2150_05980"/>
<organism evidence="4 5">
    <name type="scientific">Candidatus Muproteobacteria bacterium RBG_16_64_11</name>
    <dbReference type="NCBI Taxonomy" id="1817758"/>
    <lineage>
        <taxon>Bacteria</taxon>
        <taxon>Pseudomonadati</taxon>
        <taxon>Pseudomonadota</taxon>
        <taxon>Candidatus Muproteobacteria</taxon>
    </lineage>
</organism>
<dbReference type="EMBL" id="MFSS01000012">
    <property type="protein sequence ID" value="OGI44803.1"/>
    <property type="molecule type" value="Genomic_DNA"/>
</dbReference>
<comment type="similarity">
    <text evidence="1 2">Belongs to the small heat shock protein (HSP20) family.</text>
</comment>
<evidence type="ECO:0000313" key="5">
    <source>
        <dbReference type="Proteomes" id="UP000177925"/>
    </source>
</evidence>
<dbReference type="Proteomes" id="UP000177925">
    <property type="component" value="Unassembled WGS sequence"/>
</dbReference>
<name>A0A1F6TI47_9PROT</name>
<feature type="domain" description="SHSP" evidence="3">
    <location>
        <begin position="22"/>
        <end position="136"/>
    </location>
</feature>
<gene>
    <name evidence="4" type="ORF">A2150_05980</name>
</gene>
<dbReference type="PANTHER" id="PTHR11527">
    <property type="entry name" value="HEAT-SHOCK PROTEIN 20 FAMILY MEMBER"/>
    <property type="match status" value="1"/>
</dbReference>
<dbReference type="InterPro" id="IPR031107">
    <property type="entry name" value="Small_HSP"/>
</dbReference>
<dbReference type="InterPro" id="IPR002068">
    <property type="entry name" value="A-crystallin/Hsp20_dom"/>
</dbReference>
<evidence type="ECO:0000313" key="4">
    <source>
        <dbReference type="EMBL" id="OGI44803.1"/>
    </source>
</evidence>
<dbReference type="Gene3D" id="2.60.40.790">
    <property type="match status" value="1"/>
</dbReference>
<proteinExistence type="inferred from homology"/>
<comment type="caution">
    <text evidence="4">The sequence shown here is derived from an EMBL/GenBank/DDBJ whole genome shotgun (WGS) entry which is preliminary data.</text>
</comment>
<accession>A0A1F6TI47</accession>
<evidence type="ECO:0000256" key="1">
    <source>
        <dbReference type="PROSITE-ProRule" id="PRU00285"/>
    </source>
</evidence>